<sequence length="217" mass="23953">MKTPLPIPSRREGRRLSSDAPGSRARRRARRASKEARPPAVSPSIEALWAERPFVALLLRALHVPARDLEDLLQTVLLGAWKAIRARRYRPDPSRCPRAALRAWLHGVVWRQVSHYRERACVRREILRGAPRAPAGQAPVQIEGELLARAALREVAALPVGHREVLLAAAGPLSLAAWARARGMNPNSAASRLRCARRALAKRLASPGRRSVTPAPQ</sequence>
<dbReference type="GO" id="GO:0003700">
    <property type="term" value="F:DNA-binding transcription factor activity"/>
    <property type="evidence" value="ECO:0007669"/>
    <property type="project" value="InterPro"/>
</dbReference>
<accession>A0A150Q688</accession>
<protein>
    <submittedName>
        <fullName evidence="2">Uncharacterized protein</fullName>
    </submittedName>
</protein>
<reference evidence="2 3" key="1">
    <citation type="submission" date="2014-02" db="EMBL/GenBank/DDBJ databases">
        <title>The small core and large imbalanced accessory genome model reveals a collaborative survival strategy of Sorangium cellulosum strains in nature.</title>
        <authorList>
            <person name="Han K."/>
            <person name="Peng R."/>
            <person name="Blom J."/>
            <person name="Li Y.-Z."/>
        </authorList>
    </citation>
    <scope>NUCLEOTIDE SEQUENCE [LARGE SCALE GENOMIC DNA]</scope>
    <source>
        <strain evidence="2 3">So0157-18</strain>
    </source>
</reference>
<organism evidence="2 3">
    <name type="scientific">Sorangium cellulosum</name>
    <name type="common">Polyangium cellulosum</name>
    <dbReference type="NCBI Taxonomy" id="56"/>
    <lineage>
        <taxon>Bacteria</taxon>
        <taxon>Pseudomonadati</taxon>
        <taxon>Myxococcota</taxon>
        <taxon>Polyangia</taxon>
        <taxon>Polyangiales</taxon>
        <taxon>Polyangiaceae</taxon>
        <taxon>Sorangium</taxon>
    </lineage>
</organism>
<dbReference type="Gene3D" id="1.10.10.10">
    <property type="entry name" value="Winged helix-like DNA-binding domain superfamily/Winged helix DNA-binding domain"/>
    <property type="match status" value="1"/>
</dbReference>
<dbReference type="InterPro" id="IPR013325">
    <property type="entry name" value="RNA_pol_sigma_r2"/>
</dbReference>
<dbReference type="SUPFAM" id="SSF88946">
    <property type="entry name" value="Sigma2 domain of RNA polymerase sigma factors"/>
    <property type="match status" value="1"/>
</dbReference>
<proteinExistence type="predicted"/>
<dbReference type="AlphaFoldDB" id="A0A150Q688"/>
<dbReference type="InterPro" id="IPR036388">
    <property type="entry name" value="WH-like_DNA-bd_sf"/>
</dbReference>
<name>A0A150Q688_SORCE</name>
<feature type="region of interest" description="Disordered" evidence="1">
    <location>
        <begin position="1"/>
        <end position="38"/>
    </location>
</feature>
<gene>
    <name evidence="2" type="ORF">BE04_09795</name>
</gene>
<evidence type="ECO:0000256" key="1">
    <source>
        <dbReference type="SAM" id="MobiDB-lite"/>
    </source>
</evidence>
<dbReference type="Proteomes" id="UP000075604">
    <property type="component" value="Unassembled WGS sequence"/>
</dbReference>
<dbReference type="GO" id="GO:0006352">
    <property type="term" value="P:DNA-templated transcription initiation"/>
    <property type="evidence" value="ECO:0007669"/>
    <property type="project" value="InterPro"/>
</dbReference>
<comment type="caution">
    <text evidence="2">The sequence shown here is derived from an EMBL/GenBank/DDBJ whole genome shotgun (WGS) entry which is preliminary data.</text>
</comment>
<dbReference type="EMBL" id="JELX01000605">
    <property type="protein sequence ID" value="KYF63492.1"/>
    <property type="molecule type" value="Genomic_DNA"/>
</dbReference>
<dbReference type="Gene3D" id="1.10.1740.10">
    <property type="match status" value="1"/>
</dbReference>
<evidence type="ECO:0000313" key="3">
    <source>
        <dbReference type="Proteomes" id="UP000075604"/>
    </source>
</evidence>
<evidence type="ECO:0000313" key="2">
    <source>
        <dbReference type="EMBL" id="KYF63492.1"/>
    </source>
</evidence>